<organism evidence="1 2">
    <name type="scientific">Trifolium medium</name>
    <dbReference type="NCBI Taxonomy" id="97028"/>
    <lineage>
        <taxon>Eukaryota</taxon>
        <taxon>Viridiplantae</taxon>
        <taxon>Streptophyta</taxon>
        <taxon>Embryophyta</taxon>
        <taxon>Tracheophyta</taxon>
        <taxon>Spermatophyta</taxon>
        <taxon>Magnoliopsida</taxon>
        <taxon>eudicotyledons</taxon>
        <taxon>Gunneridae</taxon>
        <taxon>Pentapetalae</taxon>
        <taxon>rosids</taxon>
        <taxon>fabids</taxon>
        <taxon>Fabales</taxon>
        <taxon>Fabaceae</taxon>
        <taxon>Papilionoideae</taxon>
        <taxon>50 kb inversion clade</taxon>
        <taxon>NPAAA clade</taxon>
        <taxon>Hologalegina</taxon>
        <taxon>IRL clade</taxon>
        <taxon>Trifolieae</taxon>
        <taxon>Trifolium</taxon>
    </lineage>
</organism>
<feature type="non-terminal residue" evidence="1">
    <location>
        <position position="1"/>
    </location>
</feature>
<proteinExistence type="predicted"/>
<comment type="caution">
    <text evidence="1">The sequence shown here is derived from an EMBL/GenBank/DDBJ whole genome shotgun (WGS) entry which is preliminary data.</text>
</comment>
<keyword evidence="2" id="KW-1185">Reference proteome</keyword>
<reference evidence="1 2" key="1">
    <citation type="journal article" date="2018" name="Front. Plant Sci.">
        <title>Red Clover (Trifolium pratense) and Zigzag Clover (T. medium) - A Picture of Genomic Similarities and Differences.</title>
        <authorList>
            <person name="Dluhosova J."/>
            <person name="Istvanek J."/>
            <person name="Nedelnik J."/>
            <person name="Repkova J."/>
        </authorList>
    </citation>
    <scope>NUCLEOTIDE SEQUENCE [LARGE SCALE GENOMIC DNA]</scope>
    <source>
        <strain evidence="2">cv. 10/8</strain>
        <tissue evidence="1">Leaf</tissue>
    </source>
</reference>
<evidence type="ECO:0000313" key="2">
    <source>
        <dbReference type="Proteomes" id="UP000265520"/>
    </source>
</evidence>
<dbReference type="AlphaFoldDB" id="A0A392Q0L1"/>
<sequence>AQTKPWQAQKHLELKLGKFCLQAPRAQEGCASRAQALFKAV</sequence>
<name>A0A392Q0L1_9FABA</name>
<accession>A0A392Q0L1</accession>
<dbReference type="Proteomes" id="UP000265520">
    <property type="component" value="Unassembled WGS sequence"/>
</dbReference>
<protein>
    <submittedName>
        <fullName evidence="1">Uncharacterized protein</fullName>
    </submittedName>
</protein>
<evidence type="ECO:0000313" key="1">
    <source>
        <dbReference type="EMBL" id="MCI16765.1"/>
    </source>
</evidence>
<dbReference type="EMBL" id="LXQA010102353">
    <property type="protein sequence ID" value="MCI16765.1"/>
    <property type="molecule type" value="Genomic_DNA"/>
</dbReference>